<dbReference type="Proteomes" id="UP000322184">
    <property type="component" value="Unassembled WGS sequence"/>
</dbReference>
<reference evidence="3 4" key="1">
    <citation type="submission" date="2019-09" db="EMBL/GenBank/DDBJ databases">
        <title>Whole genome sequence of Photorhabdus heterorhabditis strain ETL (Enterobacteriales: Enterobacteriaceae) a bacterial symbiont of Heterorhabditis zealandica strain ETL (Rhabditida: Heterorhabditidae).</title>
        <authorList>
            <person name="Lulamba T.E."/>
            <person name="Serepa-Dlamini M.H."/>
        </authorList>
    </citation>
    <scope>NUCLEOTIDE SEQUENCE [LARGE SCALE GENOMIC DNA]</scope>
    <source>
        <strain evidence="3 4">ETL</strain>
    </source>
</reference>
<evidence type="ECO:0000313" key="3">
    <source>
        <dbReference type="EMBL" id="KAA1195778.1"/>
    </source>
</evidence>
<proteinExistence type="predicted"/>
<dbReference type="GO" id="GO:0003677">
    <property type="term" value="F:DNA binding"/>
    <property type="evidence" value="ECO:0007669"/>
    <property type="project" value="UniProtKB-KW"/>
</dbReference>
<keyword evidence="1" id="KW-0238">DNA-binding</keyword>
<feature type="domain" description="Cas12f1-like TNB" evidence="2">
    <location>
        <begin position="10"/>
        <end position="69"/>
    </location>
</feature>
<dbReference type="AlphaFoldDB" id="A0A5B0XBE1"/>
<dbReference type="EMBL" id="VTUW01000001">
    <property type="protein sequence ID" value="KAA1195778.1"/>
    <property type="molecule type" value="Genomic_DNA"/>
</dbReference>
<name>A0A5B0XBE1_9GAMM</name>
<protein>
    <submittedName>
        <fullName evidence="3">Transposase</fullName>
    </submittedName>
</protein>
<evidence type="ECO:0000259" key="2">
    <source>
        <dbReference type="Pfam" id="PF07282"/>
    </source>
</evidence>
<evidence type="ECO:0000256" key="1">
    <source>
        <dbReference type="ARBA" id="ARBA00023125"/>
    </source>
</evidence>
<sequence>MAKHIAEASWYSFVSKLEYKAKQKGIHLIKLDQWCASSKMCYCCGYKMPEMPLNVRFCPCPECGIKHDRYLLHKISTRH</sequence>
<gene>
    <name evidence="3" type="ORF">F0L16_01305</name>
</gene>
<dbReference type="InterPro" id="IPR010095">
    <property type="entry name" value="Cas12f1-like_TNB"/>
</dbReference>
<evidence type="ECO:0000313" key="4">
    <source>
        <dbReference type="Proteomes" id="UP000322184"/>
    </source>
</evidence>
<comment type="caution">
    <text evidence="3">The sequence shown here is derived from an EMBL/GenBank/DDBJ whole genome shotgun (WGS) entry which is preliminary data.</text>
</comment>
<dbReference type="Pfam" id="PF07282">
    <property type="entry name" value="Cas12f1-like_TNB"/>
    <property type="match status" value="1"/>
</dbReference>
<accession>A0A5B0XBE1</accession>
<organism evidence="3 4">
    <name type="scientific">Photorhabdus heterorhabditis</name>
    <dbReference type="NCBI Taxonomy" id="880156"/>
    <lineage>
        <taxon>Bacteria</taxon>
        <taxon>Pseudomonadati</taxon>
        <taxon>Pseudomonadota</taxon>
        <taxon>Gammaproteobacteria</taxon>
        <taxon>Enterobacterales</taxon>
        <taxon>Morganellaceae</taxon>
        <taxon>Photorhabdus</taxon>
    </lineage>
</organism>